<organism evidence="1 2">
    <name type="scientific">Escherichia coli</name>
    <dbReference type="NCBI Taxonomy" id="562"/>
    <lineage>
        <taxon>Bacteria</taxon>
        <taxon>Pseudomonadati</taxon>
        <taxon>Pseudomonadota</taxon>
        <taxon>Gammaproteobacteria</taxon>
        <taxon>Enterobacterales</taxon>
        <taxon>Enterobacteriaceae</taxon>
        <taxon>Escherichia</taxon>
    </lineage>
</organism>
<name>A0A6L7CLN8_ECOLX</name>
<comment type="caution">
    <text evidence="1">The sequence shown here is derived from an EMBL/GenBank/DDBJ whole genome shotgun (WGS) entry which is preliminary data.</text>
</comment>
<accession>A0A6L7CLN8</accession>
<evidence type="ECO:0000313" key="1">
    <source>
        <dbReference type="EMBL" id="MWT85986.1"/>
    </source>
</evidence>
<reference evidence="1 2" key="1">
    <citation type="submission" date="2019-12" db="EMBL/GenBank/DDBJ databases">
        <title>Enteriobacteria Tanzani isolates_8377-8380.</title>
        <authorList>
            <person name="Subbiah M."/>
            <person name="Call D."/>
        </authorList>
    </citation>
    <scope>NUCLEOTIDE SEQUENCE [LARGE SCALE GENOMIC DNA]</scope>
    <source>
        <strain evidence="1 2">8378wC7</strain>
    </source>
</reference>
<dbReference type="SUPFAM" id="SSF69279">
    <property type="entry name" value="Phage tail proteins"/>
    <property type="match status" value="1"/>
</dbReference>
<proteinExistence type="predicted"/>
<sequence length="366" mass="39453">MGLNEYLPDFSLTAEGEDITKAIKRGLAELRYTDNGAATKRSDELMITLFSETMALPPKGAVLTLGLGFNGNLVNKGSFTVCQVASGGPPRRITIYATAAPMNASRHGADVTALKTRAFSDITLGDLVKTIATENNLVARVSPALAKIRIPWVMQSSESDASLLSRLAGMYGATSKPTNGYWLFLEYGTSQSTGGRDAPVMTITPDMVSDWDYREGDRQGASGGGKGTTKKGKVGVRYYSPVDGRTREFKVDVESTDKRHPFTQPDQDTAKHCADSKVKRVQKAGRQMTITLPCRPALLKAGAEMRFITQGFGVREDHNWQAESVEFSLAPGQGFTLNLSLATDISAKGQASGKKKADKKGVNYHG</sequence>
<dbReference type="EMBL" id="WTRN01000201">
    <property type="protein sequence ID" value="MWT85986.1"/>
    <property type="molecule type" value="Genomic_DNA"/>
</dbReference>
<evidence type="ECO:0000313" key="2">
    <source>
        <dbReference type="Proteomes" id="UP000480485"/>
    </source>
</evidence>
<gene>
    <name evidence="1" type="ORF">GP954_12640</name>
</gene>
<dbReference type="AlphaFoldDB" id="A0A6L7CLN8"/>
<protein>
    <submittedName>
        <fullName evidence="1">Late control protein</fullName>
    </submittedName>
</protein>
<dbReference type="Proteomes" id="UP000480485">
    <property type="component" value="Unassembled WGS sequence"/>
</dbReference>